<dbReference type="AlphaFoldDB" id="A0A6A4WUG1"/>
<dbReference type="Pfam" id="PF00379">
    <property type="entry name" value="Chitin_bind_4"/>
    <property type="match status" value="1"/>
</dbReference>
<dbReference type="GO" id="GO:0031012">
    <property type="term" value="C:extracellular matrix"/>
    <property type="evidence" value="ECO:0007669"/>
    <property type="project" value="TreeGrafter"/>
</dbReference>
<dbReference type="GO" id="GO:0005615">
    <property type="term" value="C:extracellular space"/>
    <property type="evidence" value="ECO:0007669"/>
    <property type="project" value="TreeGrafter"/>
</dbReference>
<evidence type="ECO:0000313" key="4">
    <source>
        <dbReference type="EMBL" id="KAF0307474.1"/>
    </source>
</evidence>
<evidence type="ECO:0000256" key="2">
    <source>
        <dbReference type="PROSITE-ProRule" id="PRU00497"/>
    </source>
</evidence>
<dbReference type="OrthoDB" id="6502264at2759"/>
<keyword evidence="5" id="KW-1185">Reference proteome</keyword>
<protein>
    <submittedName>
        <fullName evidence="4">Warthog protein 6</fullName>
    </submittedName>
</protein>
<evidence type="ECO:0000313" key="5">
    <source>
        <dbReference type="Proteomes" id="UP000440578"/>
    </source>
</evidence>
<sequence>MLFVFAALLAVAVADSRPAYQPAYRPAYQPAYQPAYKPAYKPKGYGHHDDYSEPRPYQFGYAVNDHYHGAVFSQNEQADAYGNVEGYYSVNLPDGRVQHVKYVANDYGNNAEVTYEGEAQYPQYKPAYQPAYKPAYPVHPAPAYQPAYKPAY</sequence>
<dbReference type="InterPro" id="IPR000618">
    <property type="entry name" value="Insect_cuticle"/>
</dbReference>
<keyword evidence="1 2" id="KW-0193">Cuticle</keyword>
<proteinExistence type="predicted"/>
<organism evidence="4 5">
    <name type="scientific">Amphibalanus amphitrite</name>
    <name type="common">Striped barnacle</name>
    <name type="synonym">Balanus amphitrite</name>
    <dbReference type="NCBI Taxonomy" id="1232801"/>
    <lineage>
        <taxon>Eukaryota</taxon>
        <taxon>Metazoa</taxon>
        <taxon>Ecdysozoa</taxon>
        <taxon>Arthropoda</taxon>
        <taxon>Crustacea</taxon>
        <taxon>Multicrustacea</taxon>
        <taxon>Cirripedia</taxon>
        <taxon>Thoracica</taxon>
        <taxon>Thoracicalcarea</taxon>
        <taxon>Balanomorpha</taxon>
        <taxon>Balanoidea</taxon>
        <taxon>Balanidae</taxon>
        <taxon>Amphibalaninae</taxon>
        <taxon>Amphibalanus</taxon>
    </lineage>
</organism>
<evidence type="ECO:0000256" key="3">
    <source>
        <dbReference type="SAM" id="SignalP"/>
    </source>
</evidence>
<dbReference type="Proteomes" id="UP000440578">
    <property type="component" value="Unassembled WGS sequence"/>
</dbReference>
<dbReference type="PANTHER" id="PTHR12236">
    <property type="entry name" value="STRUCTURAL CONTITUENT OF CUTICLE"/>
    <property type="match status" value="1"/>
</dbReference>
<dbReference type="PROSITE" id="PS51155">
    <property type="entry name" value="CHIT_BIND_RR_2"/>
    <property type="match status" value="1"/>
</dbReference>
<gene>
    <name evidence="4" type="primary">wrt-6_2</name>
    <name evidence="4" type="ORF">FJT64_021214</name>
</gene>
<dbReference type="InterPro" id="IPR051217">
    <property type="entry name" value="Insect_Cuticle_Struc_Prot"/>
</dbReference>
<accession>A0A6A4WUG1</accession>
<reference evidence="4 5" key="1">
    <citation type="submission" date="2019-07" db="EMBL/GenBank/DDBJ databases">
        <title>Draft genome assembly of a fouling barnacle, Amphibalanus amphitrite (Darwin, 1854): The first reference genome for Thecostraca.</title>
        <authorList>
            <person name="Kim W."/>
        </authorList>
    </citation>
    <scope>NUCLEOTIDE SEQUENCE [LARGE SCALE GENOMIC DNA]</scope>
    <source>
        <strain evidence="4">SNU_AA5</strain>
        <tissue evidence="4">Soma without cirri and trophi</tissue>
    </source>
</reference>
<comment type="caution">
    <text evidence="4">The sequence shown here is derived from an EMBL/GenBank/DDBJ whole genome shotgun (WGS) entry which is preliminary data.</text>
</comment>
<dbReference type="PANTHER" id="PTHR12236:SF79">
    <property type="entry name" value="CUTICULAR PROTEIN 50CB-RELATED"/>
    <property type="match status" value="1"/>
</dbReference>
<feature type="chain" id="PRO_5025427215" evidence="3">
    <location>
        <begin position="17"/>
        <end position="152"/>
    </location>
</feature>
<keyword evidence="3" id="KW-0732">Signal</keyword>
<name>A0A6A4WUG1_AMPAM</name>
<feature type="signal peptide" evidence="3">
    <location>
        <begin position="1"/>
        <end position="16"/>
    </location>
</feature>
<dbReference type="GO" id="GO:0042302">
    <property type="term" value="F:structural constituent of cuticle"/>
    <property type="evidence" value="ECO:0007669"/>
    <property type="project" value="UniProtKB-UniRule"/>
</dbReference>
<dbReference type="EMBL" id="VIIS01000568">
    <property type="protein sequence ID" value="KAF0307474.1"/>
    <property type="molecule type" value="Genomic_DNA"/>
</dbReference>
<evidence type="ECO:0000256" key="1">
    <source>
        <dbReference type="ARBA" id="ARBA00022460"/>
    </source>
</evidence>